<evidence type="ECO:0000313" key="4">
    <source>
        <dbReference type="Proteomes" id="UP000308197"/>
    </source>
</evidence>
<dbReference type="InterPro" id="IPR036047">
    <property type="entry name" value="F-box-like_dom_sf"/>
</dbReference>
<reference evidence="3 4" key="1">
    <citation type="journal article" date="2019" name="Nat. Ecol. Evol.">
        <title>Megaphylogeny resolves global patterns of mushroom evolution.</title>
        <authorList>
            <person name="Varga T."/>
            <person name="Krizsan K."/>
            <person name="Foldi C."/>
            <person name="Dima B."/>
            <person name="Sanchez-Garcia M."/>
            <person name="Sanchez-Ramirez S."/>
            <person name="Szollosi G.J."/>
            <person name="Szarkandi J.G."/>
            <person name="Papp V."/>
            <person name="Albert L."/>
            <person name="Andreopoulos W."/>
            <person name="Angelini C."/>
            <person name="Antonin V."/>
            <person name="Barry K.W."/>
            <person name="Bougher N.L."/>
            <person name="Buchanan P."/>
            <person name="Buyck B."/>
            <person name="Bense V."/>
            <person name="Catcheside P."/>
            <person name="Chovatia M."/>
            <person name="Cooper J."/>
            <person name="Damon W."/>
            <person name="Desjardin D."/>
            <person name="Finy P."/>
            <person name="Geml J."/>
            <person name="Haridas S."/>
            <person name="Hughes K."/>
            <person name="Justo A."/>
            <person name="Karasinski D."/>
            <person name="Kautmanova I."/>
            <person name="Kiss B."/>
            <person name="Kocsube S."/>
            <person name="Kotiranta H."/>
            <person name="LaButti K.M."/>
            <person name="Lechner B.E."/>
            <person name="Liimatainen K."/>
            <person name="Lipzen A."/>
            <person name="Lukacs Z."/>
            <person name="Mihaltcheva S."/>
            <person name="Morgado L.N."/>
            <person name="Niskanen T."/>
            <person name="Noordeloos M.E."/>
            <person name="Ohm R.A."/>
            <person name="Ortiz-Santana B."/>
            <person name="Ovrebo C."/>
            <person name="Racz N."/>
            <person name="Riley R."/>
            <person name="Savchenko A."/>
            <person name="Shiryaev A."/>
            <person name="Soop K."/>
            <person name="Spirin V."/>
            <person name="Szebenyi C."/>
            <person name="Tomsovsky M."/>
            <person name="Tulloss R.E."/>
            <person name="Uehling J."/>
            <person name="Grigoriev I.V."/>
            <person name="Vagvolgyi C."/>
            <person name="Papp T."/>
            <person name="Martin F.M."/>
            <person name="Miettinen O."/>
            <person name="Hibbett D.S."/>
            <person name="Nagy L.G."/>
        </authorList>
    </citation>
    <scope>NUCLEOTIDE SEQUENCE [LARGE SCALE GENOMIC DNA]</scope>
    <source>
        <strain evidence="3 4">HHB13444</strain>
    </source>
</reference>
<name>A0A5C3NUB2_9APHY</name>
<dbReference type="EMBL" id="ML211880">
    <property type="protein sequence ID" value="TFK79968.1"/>
    <property type="molecule type" value="Genomic_DNA"/>
</dbReference>
<dbReference type="SUPFAM" id="SSF81383">
    <property type="entry name" value="F-box domain"/>
    <property type="match status" value="1"/>
</dbReference>
<dbReference type="AlphaFoldDB" id="A0A5C3NUB2"/>
<organism evidence="3 4">
    <name type="scientific">Polyporus arcularius HHB13444</name>
    <dbReference type="NCBI Taxonomy" id="1314778"/>
    <lineage>
        <taxon>Eukaryota</taxon>
        <taxon>Fungi</taxon>
        <taxon>Dikarya</taxon>
        <taxon>Basidiomycota</taxon>
        <taxon>Agaricomycotina</taxon>
        <taxon>Agaricomycetes</taxon>
        <taxon>Polyporales</taxon>
        <taxon>Polyporaceae</taxon>
        <taxon>Polyporus</taxon>
    </lineage>
</organism>
<evidence type="ECO:0000256" key="1">
    <source>
        <dbReference type="SAM" id="MobiDB-lite"/>
    </source>
</evidence>
<sequence length="697" mass="79978">MSTLNFTTNAFVVSQGLVPWTAHPYYSRKSKATNLSPKGKEPKASRSKAGKLAALKDMPTEIFYMIIGWLHPLDVIHLSRSSKFFRTMLMSKGNALLWKAARQNVPGLPDCPQVLAEPRYAAFLFDQYCFACGVERSTTVDYNLALRFCSPCYGANFRSGGSLDNSYRPYITTPKDAYWFLLVAGTADSIRRIPALSGDPSSNHEYHQYYLSEAKAVRNEITRLLSSEDAATMLAFLTERRLYVEQMQTNGRAVAEWRRQRLTDKHEQAQSAKTERSQAIRDKLLSLGYDEGDFPVNNAAWDKILNQPTKLNDRIWKTARPKLLKLIDQEREDRLRAQFEARLKERQTELAPYYYQFVKTIPESDRPFMPNLHDACALPCVVALLSANNAETPVTLTRFTSVVNALRDGARKYTERAKRDLLQWQHEERQRFVRENTPLPTYSPAEVDAELAKATSLFICHHCPLNASLSARDICTHWRTEHPQLKWNDDWPPNEHEDRRKRPSEWPKKLPWVSAMSRVEKPAKEALAALGLAEDTSHAELDRLVRTGRLLCGCGDPTLPPPQESSWGTLLSHVLAEQGWYDHRTRLLPTHYRGHPGDRLRDDHRPFDACLKLLNPGQHLMIPDYQLEREEADEIAAILVAEEHPPACRICHNLTKDSWRFKSLWMPRDVGILAHHMQAKHGERLTKDRLVFKYFPG</sequence>
<feature type="domain" description="F-box" evidence="2">
    <location>
        <begin position="52"/>
        <end position="101"/>
    </location>
</feature>
<dbReference type="PROSITE" id="PS50181">
    <property type="entry name" value="FBOX"/>
    <property type="match status" value="1"/>
</dbReference>
<dbReference type="InParanoid" id="A0A5C3NUB2"/>
<dbReference type="STRING" id="1314778.A0A5C3NUB2"/>
<feature type="region of interest" description="Disordered" evidence="1">
    <location>
        <begin position="486"/>
        <end position="505"/>
    </location>
</feature>
<evidence type="ECO:0000313" key="3">
    <source>
        <dbReference type="EMBL" id="TFK79968.1"/>
    </source>
</evidence>
<keyword evidence="4" id="KW-1185">Reference proteome</keyword>
<evidence type="ECO:0000259" key="2">
    <source>
        <dbReference type="PROSITE" id="PS50181"/>
    </source>
</evidence>
<proteinExistence type="predicted"/>
<gene>
    <name evidence="3" type="ORF">K466DRAFT_667891</name>
</gene>
<dbReference type="Proteomes" id="UP000308197">
    <property type="component" value="Unassembled WGS sequence"/>
</dbReference>
<protein>
    <recommendedName>
        <fullName evidence="2">F-box domain-containing protein</fullName>
    </recommendedName>
</protein>
<accession>A0A5C3NUB2</accession>
<dbReference type="InterPro" id="IPR001810">
    <property type="entry name" value="F-box_dom"/>
</dbReference>